<sequence length="226" mass="24548">MLITMMMMMMMMMMMTLGAGAGAGAYAAAYAGAYVGAGAYAAAYAGAYAGAGAGVFLGRRLPKLNYGALPPLPLLAQLATRSSRVFDCQIFFLSEPFKLGVLRQKGPPKALQEPHPYMRQLLAFRSRAAAAAPDAAWAWIFRSSSCWHCWRHLEFPLCDPLQGRDALCGSLHTFFQGIQDCVQVSAFASHLQELATQKLVGRPVRMSSRACLTEDFTDSPGHSKIR</sequence>
<dbReference type="Proteomes" id="UP000186817">
    <property type="component" value="Unassembled WGS sequence"/>
</dbReference>
<evidence type="ECO:0000313" key="3">
    <source>
        <dbReference type="EMBL" id="OLP82025.1"/>
    </source>
</evidence>
<proteinExistence type="predicted"/>
<protein>
    <submittedName>
        <fullName evidence="3">Uncharacterized protein</fullName>
    </submittedName>
</protein>
<keyword evidence="1" id="KW-0472">Membrane</keyword>
<dbReference type="AlphaFoldDB" id="A0A1Q9CGG2"/>
<keyword evidence="1" id="KW-0812">Transmembrane</keyword>
<feature type="signal peptide" evidence="2">
    <location>
        <begin position="1"/>
        <end position="18"/>
    </location>
</feature>
<gene>
    <name evidence="3" type="ORF">AK812_SmicGene37361</name>
</gene>
<evidence type="ECO:0000256" key="1">
    <source>
        <dbReference type="SAM" id="Phobius"/>
    </source>
</evidence>
<evidence type="ECO:0000256" key="2">
    <source>
        <dbReference type="SAM" id="SignalP"/>
    </source>
</evidence>
<evidence type="ECO:0000313" key="4">
    <source>
        <dbReference type="Proteomes" id="UP000186817"/>
    </source>
</evidence>
<dbReference type="EMBL" id="LSRX01001230">
    <property type="protein sequence ID" value="OLP82025.1"/>
    <property type="molecule type" value="Genomic_DNA"/>
</dbReference>
<name>A0A1Q9CGG2_SYMMI</name>
<comment type="caution">
    <text evidence="3">The sequence shown here is derived from an EMBL/GenBank/DDBJ whole genome shotgun (WGS) entry which is preliminary data.</text>
</comment>
<keyword evidence="4" id="KW-1185">Reference proteome</keyword>
<organism evidence="3 4">
    <name type="scientific">Symbiodinium microadriaticum</name>
    <name type="common">Dinoflagellate</name>
    <name type="synonym">Zooxanthella microadriatica</name>
    <dbReference type="NCBI Taxonomy" id="2951"/>
    <lineage>
        <taxon>Eukaryota</taxon>
        <taxon>Sar</taxon>
        <taxon>Alveolata</taxon>
        <taxon>Dinophyceae</taxon>
        <taxon>Suessiales</taxon>
        <taxon>Symbiodiniaceae</taxon>
        <taxon>Symbiodinium</taxon>
    </lineage>
</organism>
<feature type="transmembrane region" description="Helical" evidence="1">
    <location>
        <begin position="37"/>
        <end position="57"/>
    </location>
</feature>
<feature type="chain" id="PRO_5012232219" evidence="2">
    <location>
        <begin position="19"/>
        <end position="226"/>
    </location>
</feature>
<accession>A0A1Q9CGG2</accession>
<keyword evidence="1" id="KW-1133">Transmembrane helix</keyword>
<dbReference type="OrthoDB" id="10311957at2759"/>
<keyword evidence="2" id="KW-0732">Signal</keyword>
<reference evidence="3 4" key="1">
    <citation type="submission" date="2016-02" db="EMBL/GenBank/DDBJ databases">
        <title>Genome analysis of coral dinoflagellate symbionts highlights evolutionary adaptations to a symbiotic lifestyle.</title>
        <authorList>
            <person name="Aranda M."/>
            <person name="Li Y."/>
            <person name="Liew Y.J."/>
            <person name="Baumgarten S."/>
            <person name="Simakov O."/>
            <person name="Wilson M."/>
            <person name="Piel J."/>
            <person name="Ashoor H."/>
            <person name="Bougouffa S."/>
            <person name="Bajic V.B."/>
            <person name="Ryu T."/>
            <person name="Ravasi T."/>
            <person name="Bayer T."/>
            <person name="Micklem G."/>
            <person name="Kim H."/>
            <person name="Bhak J."/>
            <person name="Lajeunesse T.C."/>
            <person name="Voolstra C.R."/>
        </authorList>
    </citation>
    <scope>NUCLEOTIDE SEQUENCE [LARGE SCALE GENOMIC DNA]</scope>
    <source>
        <strain evidence="3 4">CCMP2467</strain>
    </source>
</reference>